<keyword evidence="2" id="KW-1185">Reference proteome</keyword>
<gene>
    <name evidence="1" type="ORF">QCA50_003753</name>
</gene>
<evidence type="ECO:0000313" key="1">
    <source>
        <dbReference type="EMBL" id="KAK7692134.1"/>
    </source>
</evidence>
<comment type="caution">
    <text evidence="1">The sequence shown here is derived from an EMBL/GenBank/DDBJ whole genome shotgun (WGS) entry which is preliminary data.</text>
</comment>
<sequence length="69" mass="8053">MYAHFDTIKYHPIWGVIIGGPRCGTFMAWRSSANNRAYIIQRAIRVYDISVPYEAMQFALFPLQVQESR</sequence>
<dbReference type="AlphaFoldDB" id="A0AAW0GLX7"/>
<accession>A0AAW0GLX7</accession>
<name>A0AAW0GLX7_9APHY</name>
<evidence type="ECO:0000313" key="2">
    <source>
        <dbReference type="Proteomes" id="UP001385951"/>
    </source>
</evidence>
<protein>
    <submittedName>
        <fullName evidence="1">Uncharacterized protein</fullName>
    </submittedName>
</protein>
<dbReference type="EMBL" id="JASBNA010000004">
    <property type="protein sequence ID" value="KAK7692134.1"/>
    <property type="molecule type" value="Genomic_DNA"/>
</dbReference>
<dbReference type="Proteomes" id="UP001385951">
    <property type="component" value="Unassembled WGS sequence"/>
</dbReference>
<organism evidence="1 2">
    <name type="scientific">Cerrena zonata</name>
    <dbReference type="NCBI Taxonomy" id="2478898"/>
    <lineage>
        <taxon>Eukaryota</taxon>
        <taxon>Fungi</taxon>
        <taxon>Dikarya</taxon>
        <taxon>Basidiomycota</taxon>
        <taxon>Agaricomycotina</taxon>
        <taxon>Agaricomycetes</taxon>
        <taxon>Polyporales</taxon>
        <taxon>Cerrenaceae</taxon>
        <taxon>Cerrena</taxon>
    </lineage>
</organism>
<proteinExistence type="predicted"/>
<reference evidence="1 2" key="1">
    <citation type="submission" date="2022-09" db="EMBL/GenBank/DDBJ databases">
        <authorList>
            <person name="Palmer J.M."/>
        </authorList>
    </citation>
    <scope>NUCLEOTIDE SEQUENCE [LARGE SCALE GENOMIC DNA]</scope>
    <source>
        <strain evidence="1 2">DSM 7382</strain>
    </source>
</reference>